<dbReference type="AlphaFoldDB" id="A0A3E0X1I3"/>
<dbReference type="InterPro" id="IPR012337">
    <property type="entry name" value="RNaseH-like_sf"/>
</dbReference>
<dbReference type="Pfam" id="PF03652">
    <property type="entry name" value="RuvX"/>
    <property type="match status" value="1"/>
</dbReference>
<dbReference type="InterPro" id="IPR005227">
    <property type="entry name" value="YqgF"/>
</dbReference>
<dbReference type="InterPro" id="IPR037027">
    <property type="entry name" value="YqgF/RNaseH-like_dom_sf"/>
</dbReference>
<dbReference type="EMBL" id="NFZW01000001">
    <property type="protein sequence ID" value="RFA39513.1"/>
    <property type="molecule type" value="Genomic_DNA"/>
</dbReference>
<dbReference type="HAMAP" id="MF_00651">
    <property type="entry name" value="Nuclease_YqgF"/>
    <property type="match status" value="1"/>
</dbReference>
<comment type="similarity">
    <text evidence="5">Belongs to the YqgF HJR family.</text>
</comment>
<dbReference type="Proteomes" id="UP000256763">
    <property type="component" value="Unassembled WGS sequence"/>
</dbReference>
<evidence type="ECO:0000256" key="1">
    <source>
        <dbReference type="ARBA" id="ARBA00022490"/>
    </source>
</evidence>
<accession>A0A3E0X1I3</accession>
<dbReference type="SMART" id="SM00732">
    <property type="entry name" value="YqgFc"/>
    <property type="match status" value="1"/>
</dbReference>
<organism evidence="7 8">
    <name type="scientific">Alkalilimnicola ehrlichii</name>
    <dbReference type="NCBI Taxonomy" id="351052"/>
    <lineage>
        <taxon>Bacteria</taxon>
        <taxon>Pseudomonadati</taxon>
        <taxon>Pseudomonadota</taxon>
        <taxon>Gammaproteobacteria</taxon>
        <taxon>Chromatiales</taxon>
        <taxon>Ectothiorhodospiraceae</taxon>
        <taxon>Alkalilimnicola</taxon>
    </lineage>
</organism>
<dbReference type="GO" id="GO:0005829">
    <property type="term" value="C:cytosol"/>
    <property type="evidence" value="ECO:0007669"/>
    <property type="project" value="TreeGrafter"/>
</dbReference>
<evidence type="ECO:0000256" key="3">
    <source>
        <dbReference type="ARBA" id="ARBA00022722"/>
    </source>
</evidence>
<dbReference type="NCBIfam" id="TIGR00250">
    <property type="entry name" value="RNAse_H_YqgF"/>
    <property type="match status" value="1"/>
</dbReference>
<evidence type="ECO:0000256" key="4">
    <source>
        <dbReference type="ARBA" id="ARBA00022801"/>
    </source>
</evidence>
<comment type="caution">
    <text evidence="7">The sequence shown here is derived from an EMBL/GenBank/DDBJ whole genome shotgun (WGS) entry which is preliminary data.</text>
</comment>
<feature type="domain" description="YqgF/RNase H-like" evidence="6">
    <location>
        <begin position="17"/>
        <end position="117"/>
    </location>
</feature>
<dbReference type="SUPFAM" id="SSF53098">
    <property type="entry name" value="Ribonuclease H-like"/>
    <property type="match status" value="1"/>
</dbReference>
<dbReference type="RefSeq" id="WP_116347343.1">
    <property type="nucleotide sequence ID" value="NZ_NFZW01000001.1"/>
</dbReference>
<evidence type="ECO:0000259" key="6">
    <source>
        <dbReference type="SMART" id="SM00732"/>
    </source>
</evidence>
<keyword evidence="8" id="KW-1185">Reference proteome</keyword>
<comment type="subcellular location">
    <subcellularLocation>
        <location evidence="5">Cytoplasm</location>
    </subcellularLocation>
</comment>
<keyword evidence="2 5" id="KW-0690">Ribosome biogenesis</keyword>
<keyword evidence="4 5" id="KW-0378">Hydrolase</keyword>
<keyword evidence="3 5" id="KW-0540">Nuclease</keyword>
<sequence>MPERDHRRGTKQEDAQGLYLGFDFGLRRTGVAVGEATTGTARALTTLSCRDGNPDWEEVGRLIAQWQPHGLVVGIPRHADGSLPTAGEAACRFSRRLEGRFRLPTYTVDEHLSSHEAARELGERGLSGQRMRRQKAKIDATAARIILETWFLEHAQ</sequence>
<dbReference type="GO" id="GO:0016788">
    <property type="term" value="F:hydrolase activity, acting on ester bonds"/>
    <property type="evidence" value="ECO:0007669"/>
    <property type="project" value="UniProtKB-UniRule"/>
</dbReference>
<dbReference type="InterPro" id="IPR006641">
    <property type="entry name" value="YqgF/RNaseH-like_dom"/>
</dbReference>
<gene>
    <name evidence="7" type="ORF">CAL65_01705</name>
</gene>
<dbReference type="GO" id="GO:0000967">
    <property type="term" value="P:rRNA 5'-end processing"/>
    <property type="evidence" value="ECO:0007669"/>
    <property type="project" value="UniProtKB-UniRule"/>
</dbReference>
<dbReference type="PANTHER" id="PTHR33317:SF4">
    <property type="entry name" value="POLYNUCLEOTIDYL TRANSFERASE, RIBONUCLEASE H-LIKE SUPERFAMILY PROTEIN"/>
    <property type="match status" value="1"/>
</dbReference>
<evidence type="ECO:0000256" key="2">
    <source>
        <dbReference type="ARBA" id="ARBA00022517"/>
    </source>
</evidence>
<comment type="function">
    <text evidence="5">Could be a nuclease involved in processing of the 5'-end of pre-16S rRNA.</text>
</comment>
<evidence type="ECO:0000313" key="8">
    <source>
        <dbReference type="Proteomes" id="UP000256763"/>
    </source>
</evidence>
<evidence type="ECO:0000313" key="7">
    <source>
        <dbReference type="EMBL" id="RFA39513.1"/>
    </source>
</evidence>
<dbReference type="CDD" id="cd16964">
    <property type="entry name" value="YqgF"/>
    <property type="match status" value="1"/>
</dbReference>
<reference evidence="8" key="1">
    <citation type="submission" date="2017-05" db="EMBL/GenBank/DDBJ databases">
        <authorList>
            <person name="Sharma S."/>
            <person name="Sidhu C."/>
            <person name="Pinnaka A.K."/>
        </authorList>
    </citation>
    <scope>NUCLEOTIDE SEQUENCE [LARGE SCALE GENOMIC DNA]</scope>
    <source>
        <strain evidence="8">AK93</strain>
    </source>
</reference>
<evidence type="ECO:0000256" key="5">
    <source>
        <dbReference type="HAMAP-Rule" id="MF_00651"/>
    </source>
</evidence>
<dbReference type="GO" id="GO:0004518">
    <property type="term" value="F:nuclease activity"/>
    <property type="evidence" value="ECO:0007669"/>
    <property type="project" value="UniProtKB-KW"/>
</dbReference>
<dbReference type="Gene3D" id="3.30.420.140">
    <property type="entry name" value="YqgF/RNase H-like domain"/>
    <property type="match status" value="1"/>
</dbReference>
<name>A0A3E0X1I3_9GAMM</name>
<dbReference type="PANTHER" id="PTHR33317">
    <property type="entry name" value="POLYNUCLEOTIDYL TRANSFERASE, RIBONUCLEASE H-LIKE SUPERFAMILY PROTEIN"/>
    <property type="match status" value="1"/>
</dbReference>
<keyword evidence="1 5" id="KW-0963">Cytoplasm</keyword>
<proteinExistence type="inferred from homology"/>
<dbReference type="EC" id="3.1.-.-" evidence="5"/>
<protein>
    <recommendedName>
        <fullName evidence="5">Putative pre-16S rRNA nuclease</fullName>
        <ecNumber evidence="5">3.1.-.-</ecNumber>
    </recommendedName>
</protein>